<evidence type="ECO:0000313" key="2">
    <source>
        <dbReference type="Proteomes" id="UP001162992"/>
    </source>
</evidence>
<evidence type="ECO:0000313" key="1">
    <source>
        <dbReference type="EMBL" id="KAJ7527995.1"/>
    </source>
</evidence>
<proteinExistence type="predicted"/>
<gene>
    <name evidence="1" type="ORF">O6H91_16G079700</name>
</gene>
<organism evidence="1 2">
    <name type="scientific">Diphasiastrum complanatum</name>
    <name type="common">Issler's clubmoss</name>
    <name type="synonym">Lycopodium complanatum</name>
    <dbReference type="NCBI Taxonomy" id="34168"/>
    <lineage>
        <taxon>Eukaryota</taxon>
        <taxon>Viridiplantae</taxon>
        <taxon>Streptophyta</taxon>
        <taxon>Embryophyta</taxon>
        <taxon>Tracheophyta</taxon>
        <taxon>Lycopodiopsida</taxon>
        <taxon>Lycopodiales</taxon>
        <taxon>Lycopodiaceae</taxon>
        <taxon>Lycopodioideae</taxon>
        <taxon>Diphasiastrum</taxon>
    </lineage>
</organism>
<reference evidence="2" key="1">
    <citation type="journal article" date="2024" name="Proc. Natl. Acad. Sci. U.S.A.">
        <title>Extraordinary preservation of gene collinearity over three hundred million years revealed in homosporous lycophytes.</title>
        <authorList>
            <person name="Li C."/>
            <person name="Wickell D."/>
            <person name="Kuo L.Y."/>
            <person name="Chen X."/>
            <person name="Nie B."/>
            <person name="Liao X."/>
            <person name="Peng D."/>
            <person name="Ji J."/>
            <person name="Jenkins J."/>
            <person name="Williams M."/>
            <person name="Shu S."/>
            <person name="Plott C."/>
            <person name="Barry K."/>
            <person name="Rajasekar S."/>
            <person name="Grimwood J."/>
            <person name="Han X."/>
            <person name="Sun S."/>
            <person name="Hou Z."/>
            <person name="He W."/>
            <person name="Dai G."/>
            <person name="Sun C."/>
            <person name="Schmutz J."/>
            <person name="Leebens-Mack J.H."/>
            <person name="Li F.W."/>
            <person name="Wang L."/>
        </authorList>
    </citation>
    <scope>NUCLEOTIDE SEQUENCE [LARGE SCALE GENOMIC DNA]</scope>
    <source>
        <strain evidence="2">cv. PW_Plant_1</strain>
    </source>
</reference>
<dbReference type="Proteomes" id="UP001162992">
    <property type="component" value="Chromosome 16"/>
</dbReference>
<comment type="caution">
    <text evidence="1">The sequence shown here is derived from an EMBL/GenBank/DDBJ whole genome shotgun (WGS) entry which is preliminary data.</text>
</comment>
<name>A0ACC2BE49_DIPCM</name>
<dbReference type="EMBL" id="CM055107">
    <property type="protein sequence ID" value="KAJ7527995.1"/>
    <property type="molecule type" value="Genomic_DNA"/>
</dbReference>
<accession>A0ACC2BE49</accession>
<keyword evidence="2" id="KW-1185">Reference proteome</keyword>
<sequence length="1407" mass="156142">MTTPPTTLIGRGGGGELGEVGLCFKPNDDPCHGSLFFLFFSADRSSLPHRTLLLVCPPRLIRRPTNEHALSSSSATLTCTTALLPPSRGRPRMDVTRKEALWINNRFNPHWVRGRLQFQQQKPSAFSTPRGSGMLIISVILFLTRQHSVAEEVDEFEMLKATSTILNHVSDAFGLPLGRARRLVRVEQLWQEFFSDPSQWWDNRLTKKTPKHPDFKHKRTLDGLWVDGSLNPSWVKEKMASMTLGHIQSGDGLRSWVPDSFCNGDKLSKLCEEGRLKEALHMLELMVQQTTKPPIHAYVCLLNGCSRRKALAEGKQVHALIVQSVLDSNIFLANNLVRMYSKCGSVLHAHKVFSNMPQHDVYSWTAIISAYADSGEVEEAMNLFHQMQETGLGPDKVLFVPLLKACARLAALEQGRQLHSDIIKRGFQSDVIVGSTLVNMYAKCGCTEDARELFDNMSERNVVSWNAMIAGYAQNGLGKEALALYEQMKQEGVQPDNVTFVLLLKACASLAALENGRQLHSDIIKRGFQSDVVVGSTLVDMYAKCGCTQDARELFDNMSERDVVSWNAMIAGYAQNGLGKEALALYEQMKQEGVQPDNVTFALLLNACANLAALEQGKELHSEIIKRGFLSDVVVGSNLVDMYAKCGCTEDARELFDNVSEPDVVSGTAMIAGYAQNGLGKKALWIDNRFNPHWVRGRLKFQQRKPSAFSTPRGSGHPGRLVRVEQLWQEFFSDPSQWWDNRLTKKTPKHPDFKHKRTLDGLWGDGSLNPSWVKEKMASMTLGHIQSGDGLRSRVPDSFCNGDKLSKLCEEGRLKEALHMLELMVQQTTKPAIEAYVCVLKGCSRRKALAEGKQVHALIVQSILDSNIFLANNLVRMYSKCGSVLHAHKVFSNMPQHDVYSWTAIISAYADSGEVEEAMNLFHQMQETGLAPDKVLFVPLLKACARLAALEQGRQLHSDIIKRGFQSDVIVGSTLVNMYAKCGCTEDARELFDNMSERNVVSWNAMIAGYAQNGPGKEALALYEQMKQERVQPDNVTFALLLNACANLAALEQGKQLHSEIIKRGVQSDVVVGSTLVDMYAKCGCTEDARELFDSMSEPDVVSWTAMIAGYAQNGLGKEALALYEQMKQEGVQPDNVTFVLLLKACASLAALEQGKQLHSEIIKRGFQSDVVVGNTLVDMYAKCGCTEDAQELFDNMSERNVVSWNAMIAGYAHNGIAQEALALFEQMQRDGTKPNEVTYISVLSACAHSGLVDQGCYVFDSMCKTHGVTPTKEHYACMVDLLGRAGCLADAEIFINKMPIQPNSVVWMTLLGAARNHGHAEIGRRAFDRVVKLEPKNAAPYVLLSNIYAGAGRKDELAKIRNEMKEAGAKKMPGCSWIEVDNQLHAFVVGDATHPQSKENWIDWWG</sequence>
<protein>
    <submittedName>
        <fullName evidence="1">Uncharacterized protein</fullName>
    </submittedName>
</protein>